<comment type="subcellular location">
    <subcellularLocation>
        <location evidence="1 8">Cytoplasm</location>
    </subcellularLocation>
</comment>
<comment type="catalytic activity">
    <reaction evidence="7 8">
        <text>tRNA(Pro) + L-proline + ATP = L-prolyl-tRNA(Pro) + AMP + diphosphate</text>
        <dbReference type="Rhea" id="RHEA:14305"/>
        <dbReference type="Rhea" id="RHEA-COMP:9700"/>
        <dbReference type="Rhea" id="RHEA-COMP:9702"/>
        <dbReference type="ChEBI" id="CHEBI:30616"/>
        <dbReference type="ChEBI" id="CHEBI:33019"/>
        <dbReference type="ChEBI" id="CHEBI:60039"/>
        <dbReference type="ChEBI" id="CHEBI:78442"/>
        <dbReference type="ChEBI" id="CHEBI:78532"/>
        <dbReference type="ChEBI" id="CHEBI:456215"/>
        <dbReference type="EC" id="6.1.1.15"/>
    </reaction>
</comment>
<evidence type="ECO:0000256" key="6">
    <source>
        <dbReference type="ARBA" id="ARBA00023146"/>
    </source>
</evidence>
<dbReference type="GO" id="GO:0004827">
    <property type="term" value="F:proline-tRNA ligase activity"/>
    <property type="evidence" value="ECO:0007669"/>
    <property type="project" value="UniProtKB-UniRule"/>
</dbReference>
<dbReference type="InterPro" id="IPR006195">
    <property type="entry name" value="aa-tRNA-synth_II"/>
</dbReference>
<dbReference type="PANTHER" id="PTHR43382:SF2">
    <property type="entry name" value="BIFUNCTIONAL GLUTAMATE_PROLINE--TRNA LIGASE"/>
    <property type="match status" value="1"/>
</dbReference>
<evidence type="ECO:0000256" key="5">
    <source>
        <dbReference type="ARBA" id="ARBA00022917"/>
    </source>
</evidence>
<dbReference type="SUPFAM" id="SSF55681">
    <property type="entry name" value="Class II aaRS and biotin synthetases"/>
    <property type="match status" value="1"/>
</dbReference>
<dbReference type="CDD" id="cd00862">
    <property type="entry name" value="ProRS_anticodon_zinc"/>
    <property type="match status" value="1"/>
</dbReference>
<name>A0A3G3IET3_9ARCH</name>
<dbReference type="PANTHER" id="PTHR43382">
    <property type="entry name" value="PROLYL-TRNA SYNTHETASE"/>
    <property type="match status" value="1"/>
</dbReference>
<keyword evidence="5 8" id="KW-0648">Protein biosynthesis</keyword>
<dbReference type="Proteomes" id="UP000273278">
    <property type="component" value="Chromosome"/>
</dbReference>
<dbReference type="InterPro" id="IPR004499">
    <property type="entry name" value="Pro-tRNA-ligase_IIa_arc-type"/>
</dbReference>
<sequence length="469" mass="53383">MPTKEEDFGEWYNETVDKAKLCDKRYPIKGMNVWTPYGWKIMSQIDSFLRREMEATDHDEVCFPLLIPETEFKKEKDHIKGFDEEVYWVTHAGLNPLDVRLVVRPTSETAMYPMFSLWIRSHQDLPLKVFQIVNTFRYETKQTRAFMRVREIHFFESHTCHADREDAERQVAQDVEIVDAVCHDLCLPYSLLIRTDWDKFPGAFYTVGIDTVMPNGRTLQIGSAHYYSTNFSKPYDITYEKEGGEHEFVHQTTLGMTERLLGAVVGVHADDLGLILPPAIAPLETVIIPIFKKDNQEKVMDVCRQVAAALKAAGIRSKLDDSDGRPGAKFFDWEVKGVPLRLEIGGKDIENNVATFARRDNGEKGTVELDSMVPGVRMILQAISANMLEKAKAKQQSFIHEMEDMGAESIPEGQIVKIGWCGNPECGHKFEDKYDIKILGTPYHPENWTGKCVCCGKEGCKPAYAARTL</sequence>
<dbReference type="RefSeq" id="WP_015504047.1">
    <property type="nucleotide sequence ID" value="NZ_CP017686.1"/>
</dbReference>
<feature type="domain" description="Aminoacyl-transfer RNA synthetases class-II family profile" evidence="9">
    <location>
        <begin position="30"/>
        <end position="277"/>
    </location>
</feature>
<dbReference type="HAMAP" id="MF_01571">
    <property type="entry name" value="Pro_tRNA_synth_type3"/>
    <property type="match status" value="1"/>
</dbReference>
<dbReference type="FunFam" id="3.30.930.10:FF:000037">
    <property type="entry name" value="Proline--tRNA ligase"/>
    <property type="match status" value="1"/>
</dbReference>
<dbReference type="GO" id="GO:0017101">
    <property type="term" value="C:aminoacyl-tRNA synthetase multienzyme complex"/>
    <property type="evidence" value="ECO:0007669"/>
    <property type="project" value="TreeGrafter"/>
</dbReference>
<dbReference type="InterPro" id="IPR017449">
    <property type="entry name" value="Pro-tRNA_synth_II"/>
</dbReference>
<keyword evidence="4 8" id="KW-0067">ATP-binding</keyword>
<comment type="similarity">
    <text evidence="8">Belongs to the class-II aminoacyl-tRNA synthetase family. ProS type 3 subfamily.</text>
</comment>
<dbReference type="Gene3D" id="3.30.930.10">
    <property type="entry name" value="Bira Bifunctional Protein, Domain 2"/>
    <property type="match status" value="1"/>
</dbReference>
<evidence type="ECO:0000256" key="7">
    <source>
        <dbReference type="ARBA" id="ARBA00047671"/>
    </source>
</evidence>
<dbReference type="GO" id="GO:0005524">
    <property type="term" value="F:ATP binding"/>
    <property type="evidence" value="ECO:0007669"/>
    <property type="project" value="UniProtKB-UniRule"/>
</dbReference>
<keyword evidence="6 8" id="KW-0030">Aminoacyl-tRNA synthetase</keyword>
<evidence type="ECO:0000256" key="8">
    <source>
        <dbReference type="HAMAP-Rule" id="MF_01571"/>
    </source>
</evidence>
<proteinExistence type="inferred from homology"/>
<reference evidence="10 11" key="1">
    <citation type="submission" date="2016-10" db="EMBL/GenBank/DDBJ databases">
        <title>Complete genome of the TMA-utilizing, human hosted archaeon Methanomethylophilus alvus Gen. nov, sp. nov., strain Mx-05, derived from a pure culture.</title>
        <authorList>
            <person name="Brugere J.-F."/>
            <person name="Ben Hania W."/>
            <person name="Chaudhary P.P."/>
            <person name="Gaci N."/>
            <person name="Borrel G."/>
            <person name="Cao Van Tuat L."/>
            <person name="Fardeau M.-L."/>
            <person name="Harris H.M.B."/>
            <person name="O'Toole P.W."/>
            <person name="Ollivier B."/>
        </authorList>
    </citation>
    <scope>NUCLEOTIDE SEQUENCE [LARGE SCALE GENOMIC DNA]</scope>
    <source>
        <strain evidence="10 11">Mx-05</strain>
    </source>
</reference>
<dbReference type="PROSITE" id="PS50862">
    <property type="entry name" value="AA_TRNA_LIGASE_II"/>
    <property type="match status" value="1"/>
</dbReference>
<evidence type="ECO:0000259" key="9">
    <source>
        <dbReference type="PROSITE" id="PS50862"/>
    </source>
</evidence>
<dbReference type="InterPro" id="IPR016061">
    <property type="entry name" value="Pro-tRNA_ligase_II_C"/>
</dbReference>
<dbReference type="EMBL" id="CP017686">
    <property type="protein sequence ID" value="AYQ54337.1"/>
    <property type="molecule type" value="Genomic_DNA"/>
</dbReference>
<keyword evidence="3 8" id="KW-0547">Nucleotide-binding</keyword>
<dbReference type="InterPro" id="IPR004154">
    <property type="entry name" value="Anticodon-bd"/>
</dbReference>
<evidence type="ECO:0000256" key="2">
    <source>
        <dbReference type="ARBA" id="ARBA00022598"/>
    </source>
</evidence>
<evidence type="ECO:0000256" key="1">
    <source>
        <dbReference type="ARBA" id="ARBA00004496"/>
    </source>
</evidence>
<organism evidence="10 11">
    <name type="scientific">Methanomethylophilus alvi</name>
    <dbReference type="NCBI Taxonomy" id="1291540"/>
    <lineage>
        <taxon>Archaea</taxon>
        <taxon>Methanobacteriati</taxon>
        <taxon>Thermoplasmatota</taxon>
        <taxon>Thermoplasmata</taxon>
        <taxon>Methanomassiliicoccales</taxon>
        <taxon>Methanomethylophilaceae</taxon>
        <taxon>Methanomethylophilus</taxon>
    </lineage>
</organism>
<dbReference type="InterPro" id="IPR045864">
    <property type="entry name" value="aa-tRNA-synth_II/BPL/LPL"/>
</dbReference>
<dbReference type="InterPro" id="IPR036621">
    <property type="entry name" value="Anticodon-bd_dom_sf"/>
</dbReference>
<evidence type="ECO:0000313" key="11">
    <source>
        <dbReference type="Proteomes" id="UP000273278"/>
    </source>
</evidence>
<protein>
    <recommendedName>
        <fullName evidence="8">Proline--tRNA ligase</fullName>
        <ecNumber evidence="8">6.1.1.15</ecNumber>
    </recommendedName>
    <alternativeName>
        <fullName evidence="8">Prolyl-tRNA synthetase</fullName>
        <shortName evidence="8">ProRS</shortName>
    </alternativeName>
</protein>
<dbReference type="Pfam" id="PF09180">
    <property type="entry name" value="ProRS-C_1"/>
    <property type="match status" value="1"/>
</dbReference>
<dbReference type="GO" id="GO:0006433">
    <property type="term" value="P:prolyl-tRNA aminoacylation"/>
    <property type="evidence" value="ECO:0007669"/>
    <property type="project" value="UniProtKB-UniRule"/>
</dbReference>
<evidence type="ECO:0000313" key="10">
    <source>
        <dbReference type="EMBL" id="AYQ54337.1"/>
    </source>
</evidence>
<dbReference type="Pfam" id="PF03129">
    <property type="entry name" value="HGTP_anticodon"/>
    <property type="match status" value="1"/>
</dbReference>
<dbReference type="NCBIfam" id="TIGR00408">
    <property type="entry name" value="proS_fam_I"/>
    <property type="match status" value="1"/>
</dbReference>
<dbReference type="PRINTS" id="PR01046">
    <property type="entry name" value="TRNASYNTHPRO"/>
</dbReference>
<dbReference type="Gene3D" id="3.40.50.800">
    <property type="entry name" value="Anticodon-binding domain"/>
    <property type="match status" value="1"/>
</dbReference>
<dbReference type="GeneID" id="41320940"/>
<dbReference type="CDD" id="cd00778">
    <property type="entry name" value="ProRS_core_arch_euk"/>
    <property type="match status" value="1"/>
</dbReference>
<dbReference type="OMA" id="EVYWVTH"/>
<keyword evidence="8" id="KW-0963">Cytoplasm</keyword>
<dbReference type="SMART" id="SM00946">
    <property type="entry name" value="ProRS-C_1"/>
    <property type="match status" value="1"/>
</dbReference>
<dbReference type="SUPFAM" id="SSF64586">
    <property type="entry name" value="C-terminal domain of ProRS"/>
    <property type="match status" value="1"/>
</dbReference>
<evidence type="ECO:0000256" key="3">
    <source>
        <dbReference type="ARBA" id="ARBA00022741"/>
    </source>
</evidence>
<accession>A0A3G3IET3</accession>
<dbReference type="GO" id="GO:0005737">
    <property type="term" value="C:cytoplasm"/>
    <property type="evidence" value="ECO:0007669"/>
    <property type="project" value="UniProtKB-SubCell"/>
</dbReference>
<dbReference type="InterPro" id="IPR002316">
    <property type="entry name" value="Pro-tRNA-ligase_IIa"/>
</dbReference>
<dbReference type="Pfam" id="PF00587">
    <property type="entry name" value="tRNA-synt_2b"/>
    <property type="match status" value="1"/>
</dbReference>
<evidence type="ECO:0000256" key="4">
    <source>
        <dbReference type="ARBA" id="ARBA00022840"/>
    </source>
</evidence>
<dbReference type="InterPro" id="IPR002314">
    <property type="entry name" value="aa-tRNA-synt_IIb"/>
</dbReference>
<dbReference type="EC" id="6.1.1.15" evidence="8"/>
<gene>
    <name evidence="8" type="primary">proS</name>
    <name evidence="10" type="ORF">BKD89_00685</name>
</gene>
<keyword evidence="2 8" id="KW-0436">Ligase</keyword>
<comment type="domain">
    <text evidence="8">Consists of three domains: the N-terminal catalytic domain, the anticodon-binding domain and the C-terminal extension.</text>
</comment>
<comment type="function">
    <text evidence="8">Catalyzes the attachment of proline to tRNA(Pro) in a two-step reaction: proline is first activated by ATP to form Pro-AMP and then transferred to the acceptor end of tRNA(Pro).</text>
</comment>
<dbReference type="InterPro" id="IPR033721">
    <property type="entry name" value="ProRS_core_arch_euk"/>
</dbReference>
<dbReference type="AlphaFoldDB" id="A0A3G3IET3"/>
<comment type="subunit">
    <text evidence="8">Homodimer.</text>
</comment>
<dbReference type="Gene3D" id="3.30.110.30">
    <property type="entry name" value="C-terminal domain of ProRS"/>
    <property type="match status" value="1"/>
</dbReference>
<dbReference type="SUPFAM" id="SSF52954">
    <property type="entry name" value="Class II aaRS ABD-related"/>
    <property type="match status" value="1"/>
</dbReference>